<keyword evidence="2" id="KW-0597">Phosphoprotein</keyword>
<keyword evidence="9" id="KW-1185">Reference proteome</keyword>
<feature type="region of interest" description="Disordered" evidence="6">
    <location>
        <begin position="14"/>
        <end position="99"/>
    </location>
</feature>
<keyword evidence="3" id="KW-0645">Protease</keyword>
<dbReference type="Proteomes" id="UP000224634">
    <property type="component" value="Unassembled WGS sequence"/>
</dbReference>
<feature type="region of interest" description="Disordered" evidence="6">
    <location>
        <begin position="1114"/>
        <end position="1200"/>
    </location>
</feature>
<dbReference type="PROSITE" id="PS50600">
    <property type="entry name" value="ULP_PROTEASE"/>
    <property type="match status" value="1"/>
</dbReference>
<dbReference type="Pfam" id="PF02902">
    <property type="entry name" value="Peptidase_C48"/>
    <property type="match status" value="2"/>
</dbReference>
<feature type="region of interest" description="Disordered" evidence="6">
    <location>
        <begin position="827"/>
        <end position="881"/>
    </location>
</feature>
<evidence type="ECO:0000256" key="4">
    <source>
        <dbReference type="ARBA" id="ARBA00022786"/>
    </source>
</evidence>
<dbReference type="AlphaFoldDB" id="A0A2B7Z1X6"/>
<dbReference type="GO" id="GO:0070139">
    <property type="term" value="F:SUMO-specific endopeptidase activity"/>
    <property type="evidence" value="ECO:0007669"/>
    <property type="project" value="TreeGrafter"/>
</dbReference>
<dbReference type="GO" id="GO:0016926">
    <property type="term" value="P:protein desumoylation"/>
    <property type="evidence" value="ECO:0007669"/>
    <property type="project" value="TreeGrafter"/>
</dbReference>
<feature type="compositionally biased region" description="Basic and acidic residues" evidence="6">
    <location>
        <begin position="1121"/>
        <end position="1141"/>
    </location>
</feature>
<dbReference type="GO" id="GO:0006508">
    <property type="term" value="P:proteolysis"/>
    <property type="evidence" value="ECO:0007669"/>
    <property type="project" value="UniProtKB-KW"/>
</dbReference>
<keyword evidence="4" id="KW-0833">Ubl conjugation pathway</keyword>
<keyword evidence="5" id="KW-0378">Hydrolase</keyword>
<feature type="region of interest" description="Disordered" evidence="6">
    <location>
        <begin position="594"/>
        <end position="654"/>
    </location>
</feature>
<evidence type="ECO:0000256" key="2">
    <source>
        <dbReference type="ARBA" id="ARBA00022553"/>
    </source>
</evidence>
<dbReference type="InterPro" id="IPR051947">
    <property type="entry name" value="Sentrin-specific_protease"/>
</dbReference>
<dbReference type="GO" id="GO:0005634">
    <property type="term" value="C:nucleus"/>
    <property type="evidence" value="ECO:0007669"/>
    <property type="project" value="TreeGrafter"/>
</dbReference>
<dbReference type="GO" id="GO:0005737">
    <property type="term" value="C:cytoplasm"/>
    <property type="evidence" value="ECO:0007669"/>
    <property type="project" value="TreeGrafter"/>
</dbReference>
<name>A0A2B7Z1X6_POLH7</name>
<dbReference type="PANTHER" id="PTHR46896">
    <property type="entry name" value="SENTRIN-SPECIFIC PROTEASE"/>
    <property type="match status" value="1"/>
</dbReference>
<organism evidence="8 9">
    <name type="scientific">Polytolypa hystricis (strain UAMH7299)</name>
    <dbReference type="NCBI Taxonomy" id="1447883"/>
    <lineage>
        <taxon>Eukaryota</taxon>
        <taxon>Fungi</taxon>
        <taxon>Dikarya</taxon>
        <taxon>Ascomycota</taxon>
        <taxon>Pezizomycotina</taxon>
        <taxon>Eurotiomycetes</taxon>
        <taxon>Eurotiomycetidae</taxon>
        <taxon>Onygenales</taxon>
        <taxon>Onygenales incertae sedis</taxon>
        <taxon>Polytolypa</taxon>
    </lineage>
</organism>
<feature type="region of interest" description="Disordered" evidence="6">
    <location>
        <begin position="1214"/>
        <end position="1239"/>
    </location>
</feature>
<feature type="region of interest" description="Disordered" evidence="6">
    <location>
        <begin position="393"/>
        <end position="444"/>
    </location>
</feature>
<feature type="compositionally biased region" description="Polar residues" evidence="6">
    <location>
        <begin position="603"/>
        <end position="624"/>
    </location>
</feature>
<accession>A0A2B7Z1X6</accession>
<evidence type="ECO:0000256" key="3">
    <source>
        <dbReference type="ARBA" id="ARBA00022670"/>
    </source>
</evidence>
<evidence type="ECO:0000313" key="8">
    <source>
        <dbReference type="EMBL" id="PGH27128.1"/>
    </source>
</evidence>
<dbReference type="Gene3D" id="3.40.395.10">
    <property type="entry name" value="Adenoviral Proteinase, Chain A"/>
    <property type="match status" value="1"/>
</dbReference>
<comment type="similarity">
    <text evidence="1">Belongs to the peptidase C48 family.</text>
</comment>
<dbReference type="SUPFAM" id="SSF54001">
    <property type="entry name" value="Cysteine proteinases"/>
    <property type="match status" value="1"/>
</dbReference>
<protein>
    <recommendedName>
        <fullName evidence="7">Ubiquitin-like protease family profile domain-containing protein</fullName>
    </recommendedName>
</protein>
<dbReference type="OrthoDB" id="442460at2759"/>
<feature type="region of interest" description="Disordered" evidence="6">
    <location>
        <begin position="156"/>
        <end position="208"/>
    </location>
</feature>
<feature type="compositionally biased region" description="Polar residues" evidence="6">
    <location>
        <begin position="264"/>
        <end position="277"/>
    </location>
</feature>
<feature type="compositionally biased region" description="Basic and acidic residues" evidence="6">
    <location>
        <begin position="909"/>
        <end position="919"/>
    </location>
</feature>
<evidence type="ECO:0000256" key="6">
    <source>
        <dbReference type="SAM" id="MobiDB-lite"/>
    </source>
</evidence>
<feature type="region of interest" description="Disordered" evidence="6">
    <location>
        <begin position="309"/>
        <end position="329"/>
    </location>
</feature>
<evidence type="ECO:0000256" key="5">
    <source>
        <dbReference type="ARBA" id="ARBA00022801"/>
    </source>
</evidence>
<dbReference type="EMBL" id="PDNA01000009">
    <property type="protein sequence ID" value="PGH27128.1"/>
    <property type="molecule type" value="Genomic_DNA"/>
</dbReference>
<feature type="region of interest" description="Disordered" evidence="6">
    <location>
        <begin position="262"/>
        <end position="284"/>
    </location>
</feature>
<evidence type="ECO:0000259" key="7">
    <source>
        <dbReference type="PROSITE" id="PS50600"/>
    </source>
</evidence>
<feature type="region of interest" description="Disordered" evidence="6">
    <location>
        <begin position="215"/>
        <end position="234"/>
    </location>
</feature>
<feature type="compositionally biased region" description="Polar residues" evidence="6">
    <location>
        <begin position="419"/>
        <end position="430"/>
    </location>
</feature>
<feature type="region of interest" description="Disordered" evidence="6">
    <location>
        <begin position="896"/>
        <end position="970"/>
    </location>
</feature>
<reference evidence="8 9" key="1">
    <citation type="submission" date="2017-10" db="EMBL/GenBank/DDBJ databases">
        <title>Comparative genomics in systemic dimorphic fungi from Ajellomycetaceae.</title>
        <authorList>
            <person name="Munoz J.F."/>
            <person name="Mcewen J.G."/>
            <person name="Clay O.K."/>
            <person name="Cuomo C.A."/>
        </authorList>
    </citation>
    <scope>NUCLEOTIDE SEQUENCE [LARGE SCALE GENOMIC DNA]</scope>
    <source>
        <strain evidence="8 9">UAMH7299</strain>
    </source>
</reference>
<gene>
    <name evidence="8" type="ORF">AJ80_01084</name>
</gene>
<dbReference type="PANTHER" id="PTHR46896:SF3">
    <property type="entry name" value="FI06413P-RELATED"/>
    <property type="match status" value="1"/>
</dbReference>
<dbReference type="STRING" id="1447883.A0A2B7Z1X6"/>
<feature type="compositionally biased region" description="Basic residues" evidence="6">
    <location>
        <begin position="432"/>
        <end position="442"/>
    </location>
</feature>
<dbReference type="InterPro" id="IPR038765">
    <property type="entry name" value="Papain-like_cys_pep_sf"/>
</dbReference>
<feature type="domain" description="Ubiquitin-like protease family profile" evidence="7">
    <location>
        <begin position="717"/>
        <end position="1045"/>
    </location>
</feature>
<proteinExistence type="inferred from homology"/>
<sequence length="1239" mass="139337">MTFLDGVKKYLPSATFLKRRATTEEIQSSPQDGQAHGVRPASPPVPMPGMTGSASSPTPKPSGFGSSSLQENPFRPYVFQLPPRAENDPSRYPPHRKSLFARRAKLTDYELCRPKRESVRSCDRDNEEENRLLGSTKRANDRDAVLIRPGITSTQTQAVGTKPSVKELGQFKPYNTLSRNPKSKHPDWKSAAPGHTTHAHHPSLRSNGVHQQAINVTDENSGHPRKKRKTNSPPAEYINLVEEDDPASVTAVSPLAAHVPMNRRASSQGSGSVSQTPRPKPSELRTLEFWGVEEETRIRNKTWVGSMRDVLGPEEDPEAFTQDSKKDRVKERRLEAARRAEKEVPGGIMQAVQIPALGSTTKLSGEDVRLSRTFMPTGGQPRNFDQPPIFDRESSDELQGPKTVPDCQSTGVRGDRGVSPSNIRNTNFSLKTKPKRPRSIRPKGKEQIRSFSIDFFQGGSTTSGHGQVVVDLSERIFRLEDFILSLDKIVRIDRESDPGTKMRLQNRNGVNDYVYLQFATEKGSNDFCHAVSKSLGGHVNVADRASTFMNNVFATICENLPGGQQLAKQKREVAEVPIVRDDRVVTESKRRRLVEKLQDHNQQDNTDSTSTSLRRPNRGQNVPSRDTEERTQPSLSRVEPALSHSHPSVEVEEPAIPIPVKTVKTTYNLRETRSRTQQLPTTIYSDRESSTSLSPVRENAQRWPKPLLYPPTGKKRAEVEFHDLDRLRDNEFLNDNLIGFYLRFLEHHLERNRPGISRRVYFFNSYFFASLTNSPKGRRGINYAAVEKWTRTVNIFSYDYIVVPINENAHWYMAVICNLPTFWEDKDEEPTGSEADGNAANEDSPKEADDGSGCDLTTPTGDENNDTPRAPSSELVEESGKDKFLQESLHSMSLSDDAGEISQANDGSRAAEADHIDKDEWPDEEENVRGREAGIRPKSAPSEPLEVECTSAPSHTAKFGRQRPSKKRNRKYDLKQPCIITFDSLGIQRHPVARILRDYLQEEAKAKQSRRIDAKPIKGITAKAIPLQSNYSDCGLYLLAYMEKFTQDPELFIGKLLAGEMDEEHDWPNLKSRALRRRLRNFLDDLYIEQQNAETKLIDKTLLVDTVPLEILLADQPGHTRKPEPAPHTPTRDVQRSEDVRSPSLSAVGERPRLATPGKSEPPRTPQTTRSSPRLTRRSHQSSPRVPVEIKHDASYSLPPHKFMRSLQDYVNEEQAKEAAASPRRITPENVIEVPGTPE</sequence>
<comment type="caution">
    <text evidence="8">The sequence shown here is derived from an EMBL/GenBank/DDBJ whole genome shotgun (WGS) entry which is preliminary data.</text>
</comment>
<feature type="compositionally biased region" description="Basic residues" evidence="6">
    <location>
        <begin position="958"/>
        <end position="970"/>
    </location>
</feature>
<evidence type="ECO:0000256" key="1">
    <source>
        <dbReference type="ARBA" id="ARBA00005234"/>
    </source>
</evidence>
<evidence type="ECO:0000313" key="9">
    <source>
        <dbReference type="Proteomes" id="UP000224634"/>
    </source>
</evidence>
<dbReference type="InterPro" id="IPR003653">
    <property type="entry name" value="Peptidase_C48_C"/>
</dbReference>